<evidence type="ECO:0000259" key="11">
    <source>
        <dbReference type="Pfam" id="PF00749"/>
    </source>
</evidence>
<keyword evidence="4 9" id="KW-0547">Nucleotide-binding</keyword>
<dbReference type="PANTHER" id="PTHR43097">
    <property type="entry name" value="GLUTAMINE-TRNA LIGASE"/>
    <property type="match status" value="1"/>
</dbReference>
<evidence type="ECO:0000256" key="1">
    <source>
        <dbReference type="ARBA" id="ARBA00005594"/>
    </source>
</evidence>
<dbReference type="Pfam" id="PF03950">
    <property type="entry name" value="tRNA-synt_1c_C"/>
    <property type="match status" value="1"/>
</dbReference>
<sequence length="555" mass="63041">MNKPEATPPSHFLRQIVQSDLSSGKHDSIVTRFPPEPNGYLHIGHAKSICLNFGLAKEFAGACHLRFDDTNPAKEEQEYIDAIKQDVEWLGFEWAGNVRYASDYFDQLHAWAIELIKAGKAYVCELSPEQAREYRGSLTEPGKNSPFRDRSVEENLDQFARMTAGEFADGAKVLRAKIDMAAPNMNLRDPILYRIRHAHHHQTGNKWCVYPSYDFTHGQSDAIEGVTHSICTLEFEDHRPLYEWCLNNLPVPATPRQYEFARLNLNYTVTSKRKLKQLVDEKHVDGWDDPRMSTISAFRRRGYTPASIREFCERIGVTRSDGVVDMGVLEFCIRDDLDAHAPRAMCVLKPLKVTITNYPEGQIELLNLPRHPKEDIGVRELPFEREIYIDQDDYMVDPPKGYKRLVAGGEVRLRGSYVIRADEAVTDAEGNIVELLCSYDPDTLGKNPEGRKVKGVIHWVPAAASIECEVRLYDRLFKTPNPDKGEEGAGFLDNINPESLIVLKGCRAEPSLAAATVDDRFQFEREGYFCLDSKDATAERPVFNRTVTLRDSWGN</sequence>
<evidence type="ECO:0000256" key="3">
    <source>
        <dbReference type="ARBA" id="ARBA00022598"/>
    </source>
</evidence>
<dbReference type="PANTHER" id="PTHR43097:SF5">
    <property type="entry name" value="GLUTAMATE--TRNA LIGASE"/>
    <property type="match status" value="1"/>
</dbReference>
<organism evidence="14 15">
    <name type="scientific">Halopseudomonas sabulinigri</name>
    <dbReference type="NCBI Taxonomy" id="472181"/>
    <lineage>
        <taxon>Bacteria</taxon>
        <taxon>Pseudomonadati</taxon>
        <taxon>Pseudomonadota</taxon>
        <taxon>Gammaproteobacteria</taxon>
        <taxon>Pseudomonadales</taxon>
        <taxon>Pseudomonadaceae</taxon>
        <taxon>Halopseudomonas</taxon>
    </lineage>
</organism>
<keyword evidence="2 9" id="KW-0963">Cytoplasm</keyword>
<feature type="short sequence motif" description="'KMSKS' region" evidence="9">
    <location>
        <begin position="269"/>
        <end position="273"/>
    </location>
</feature>
<feature type="short sequence motif" description="'HIGH' region" evidence="9">
    <location>
        <begin position="35"/>
        <end position="45"/>
    </location>
</feature>
<dbReference type="InterPro" id="IPR020058">
    <property type="entry name" value="Glu/Gln-tRNA-synth_Ib_cat-dom"/>
</dbReference>
<evidence type="ECO:0000256" key="8">
    <source>
        <dbReference type="ARBA" id="ARBA00048270"/>
    </source>
</evidence>
<feature type="binding site" evidence="9">
    <location>
        <begin position="262"/>
        <end position="263"/>
    </location>
    <ligand>
        <name>ATP</name>
        <dbReference type="ChEBI" id="CHEBI:30616"/>
    </ligand>
</feature>
<feature type="binding site" evidence="9">
    <location>
        <position position="213"/>
    </location>
    <ligand>
        <name>L-glutamine</name>
        <dbReference type="ChEBI" id="CHEBI:58359"/>
    </ligand>
</feature>
<dbReference type="InterPro" id="IPR020059">
    <property type="entry name" value="Glu/Gln-tRNA-synth_Ib_codon-bd"/>
</dbReference>
<feature type="binding site" evidence="9">
    <location>
        <position position="232"/>
    </location>
    <ligand>
        <name>ATP</name>
        <dbReference type="ChEBI" id="CHEBI:30616"/>
    </ligand>
</feature>
<evidence type="ECO:0000256" key="5">
    <source>
        <dbReference type="ARBA" id="ARBA00022840"/>
    </source>
</evidence>
<evidence type="ECO:0000256" key="9">
    <source>
        <dbReference type="HAMAP-Rule" id="MF_00126"/>
    </source>
</evidence>
<feature type="binding site" evidence="9">
    <location>
        <begin position="36"/>
        <end position="38"/>
    </location>
    <ligand>
        <name>ATP</name>
        <dbReference type="ChEBI" id="CHEBI:30616"/>
    </ligand>
</feature>
<dbReference type="NCBIfam" id="TIGR00440">
    <property type="entry name" value="glnS"/>
    <property type="match status" value="1"/>
</dbReference>
<dbReference type="EMBL" id="BAABWD010000001">
    <property type="protein sequence ID" value="GAA6129916.1"/>
    <property type="molecule type" value="Genomic_DNA"/>
</dbReference>
<evidence type="ECO:0000259" key="12">
    <source>
        <dbReference type="Pfam" id="PF03950"/>
    </source>
</evidence>
<dbReference type="InterPro" id="IPR014729">
    <property type="entry name" value="Rossmann-like_a/b/a_fold"/>
</dbReference>
<comment type="caution">
    <text evidence="14">The sequence shown here is derived from an EMBL/GenBank/DDBJ whole genome shotgun (WGS) entry which is preliminary data.</text>
</comment>
<feature type="binding site" evidence="9">
    <location>
        <position position="68"/>
    </location>
    <ligand>
        <name>L-glutamine</name>
        <dbReference type="ChEBI" id="CHEBI:58359"/>
    </ligand>
</feature>
<gene>
    <name evidence="9" type="primary">glnS</name>
    <name evidence="14" type="ORF">NBRC116187_02760</name>
</gene>
<keyword evidence="7 9" id="KW-0030">Aminoacyl-tRNA synthetase</keyword>
<dbReference type="EC" id="6.1.1.18" evidence="9"/>
<keyword evidence="3 9" id="KW-0436">Ligase</keyword>
<evidence type="ECO:0000256" key="4">
    <source>
        <dbReference type="ARBA" id="ARBA00022741"/>
    </source>
</evidence>
<evidence type="ECO:0000256" key="10">
    <source>
        <dbReference type="RuleBase" id="RU363037"/>
    </source>
</evidence>
<feature type="domain" description="Glutamyl/glutaminyl-tRNA synthetase class Ib anti-codon binding" evidence="12">
    <location>
        <begin position="341"/>
        <end position="440"/>
    </location>
</feature>
<feature type="binding site" evidence="9">
    <location>
        <begin position="42"/>
        <end position="48"/>
    </location>
    <ligand>
        <name>ATP</name>
        <dbReference type="ChEBI" id="CHEBI:30616"/>
    </ligand>
</feature>
<evidence type="ECO:0000313" key="14">
    <source>
        <dbReference type="EMBL" id="GAA6129916.1"/>
    </source>
</evidence>
<dbReference type="Pfam" id="PF20974">
    <property type="entry name" value="tRNA-synt_1c_C2"/>
    <property type="match status" value="1"/>
</dbReference>
<feature type="domain" description="tRNA synthetases class I (E and Q) anti-codon binding" evidence="13">
    <location>
        <begin position="456"/>
        <end position="532"/>
    </location>
</feature>
<dbReference type="InterPro" id="IPR020056">
    <property type="entry name" value="Rbsml_bL25/Gln-tRNA_synth_N"/>
</dbReference>
<dbReference type="Proteomes" id="UP001486808">
    <property type="component" value="Unassembled WGS sequence"/>
</dbReference>
<protein>
    <recommendedName>
        <fullName evidence="9">Glutamine--tRNA ligase</fullName>
        <ecNumber evidence="9">6.1.1.18</ecNumber>
    </recommendedName>
    <alternativeName>
        <fullName evidence="9">Glutaminyl-tRNA synthetase</fullName>
        <shortName evidence="9">GlnRS</shortName>
    </alternativeName>
</protein>
<evidence type="ECO:0000256" key="6">
    <source>
        <dbReference type="ARBA" id="ARBA00022917"/>
    </source>
</evidence>
<comment type="catalytic activity">
    <reaction evidence="8 9">
        <text>tRNA(Gln) + L-glutamine + ATP = L-glutaminyl-tRNA(Gln) + AMP + diphosphate</text>
        <dbReference type="Rhea" id="RHEA:20121"/>
        <dbReference type="Rhea" id="RHEA-COMP:9662"/>
        <dbReference type="Rhea" id="RHEA-COMP:9681"/>
        <dbReference type="ChEBI" id="CHEBI:30616"/>
        <dbReference type="ChEBI" id="CHEBI:33019"/>
        <dbReference type="ChEBI" id="CHEBI:58359"/>
        <dbReference type="ChEBI" id="CHEBI:78442"/>
        <dbReference type="ChEBI" id="CHEBI:78521"/>
        <dbReference type="ChEBI" id="CHEBI:456215"/>
        <dbReference type="EC" id="6.1.1.18"/>
    </reaction>
</comment>
<dbReference type="CDD" id="cd00807">
    <property type="entry name" value="GlnRS_core"/>
    <property type="match status" value="1"/>
</dbReference>
<accession>A0ABP9ZKD2</accession>
<evidence type="ECO:0000313" key="15">
    <source>
        <dbReference type="Proteomes" id="UP001486808"/>
    </source>
</evidence>
<dbReference type="InterPro" id="IPR049437">
    <property type="entry name" value="tRNA-synt_1c_C2"/>
</dbReference>
<dbReference type="PRINTS" id="PR00987">
    <property type="entry name" value="TRNASYNTHGLU"/>
</dbReference>
<comment type="caution">
    <text evidence="9">Lacks conserved residue(s) required for the propagation of feature annotation.</text>
</comment>
<proteinExistence type="inferred from homology"/>
<keyword evidence="5 9" id="KW-0067">ATP-binding</keyword>
<comment type="subunit">
    <text evidence="9">Monomer.</text>
</comment>
<dbReference type="InterPro" id="IPR000924">
    <property type="entry name" value="Glu/Gln-tRNA-synth"/>
</dbReference>
<dbReference type="SUPFAM" id="SSF50715">
    <property type="entry name" value="Ribosomal protein L25-like"/>
    <property type="match status" value="1"/>
</dbReference>
<dbReference type="Gene3D" id="3.90.800.10">
    <property type="entry name" value="Glutamyl-tRNA Synthetase, Domain 3"/>
    <property type="match status" value="1"/>
</dbReference>
<dbReference type="InterPro" id="IPR004514">
    <property type="entry name" value="Gln-tRNA-synth"/>
</dbReference>
<reference evidence="14 15" key="1">
    <citation type="submission" date="2024-04" db="EMBL/GenBank/DDBJ databases">
        <title>Draft genome sequence of Halopseudomonas sabulinigri NBRC 116187.</title>
        <authorList>
            <person name="Miyakawa T."/>
            <person name="Kusuya Y."/>
            <person name="Miura T."/>
        </authorList>
    </citation>
    <scope>NUCLEOTIDE SEQUENCE [LARGE SCALE GENOMIC DNA]</scope>
    <source>
        <strain evidence="14 15">4NH20-0042</strain>
    </source>
</reference>
<dbReference type="NCBIfam" id="NF011291">
    <property type="entry name" value="PRK14703.1"/>
    <property type="match status" value="1"/>
</dbReference>
<dbReference type="HAMAP" id="MF_00126">
    <property type="entry name" value="Gln_tRNA_synth"/>
    <property type="match status" value="1"/>
</dbReference>
<comment type="similarity">
    <text evidence="1 9 10">Belongs to the class-I aminoacyl-tRNA synthetase family.</text>
</comment>
<dbReference type="InterPro" id="IPR011035">
    <property type="entry name" value="Ribosomal_bL25/Gln-tRNA_synth"/>
</dbReference>
<dbReference type="InterPro" id="IPR001412">
    <property type="entry name" value="aa-tRNA-synth_I_CS"/>
</dbReference>
<evidence type="ECO:0000256" key="7">
    <source>
        <dbReference type="ARBA" id="ARBA00023146"/>
    </source>
</evidence>
<feature type="domain" description="Glutamyl/glutaminyl-tRNA synthetase class Ib catalytic" evidence="11">
    <location>
        <begin position="29"/>
        <end position="338"/>
    </location>
</feature>
<dbReference type="Gene3D" id="1.10.1160.10">
    <property type="entry name" value="Glutamyl-trna Synthetase, Domain 2"/>
    <property type="match status" value="1"/>
</dbReference>
<dbReference type="GO" id="GO:0016874">
    <property type="term" value="F:ligase activity"/>
    <property type="evidence" value="ECO:0007669"/>
    <property type="project" value="UniProtKB-KW"/>
</dbReference>
<dbReference type="PROSITE" id="PS00178">
    <property type="entry name" value="AA_TRNA_LIGASE_I"/>
    <property type="match status" value="1"/>
</dbReference>
<dbReference type="Gene3D" id="3.40.50.620">
    <property type="entry name" value="HUPs"/>
    <property type="match status" value="1"/>
</dbReference>
<dbReference type="InterPro" id="IPR022861">
    <property type="entry name" value="Gln_tRNA_ligase_bac"/>
</dbReference>
<dbReference type="InterPro" id="IPR050132">
    <property type="entry name" value="Gln/Glu-tRNA_Ligase"/>
</dbReference>
<name>A0ABP9ZKD2_9GAMM</name>
<evidence type="ECO:0000256" key="2">
    <source>
        <dbReference type="ARBA" id="ARBA00022490"/>
    </source>
</evidence>
<dbReference type="RefSeq" id="WP_353385815.1">
    <property type="nucleotide sequence ID" value="NZ_BAABWD010000001.1"/>
</dbReference>
<dbReference type="Pfam" id="PF00749">
    <property type="entry name" value="tRNA-synt_1c"/>
    <property type="match status" value="1"/>
</dbReference>
<keyword evidence="6 9" id="KW-0648">Protein biosynthesis</keyword>
<dbReference type="Gene3D" id="2.40.240.10">
    <property type="entry name" value="Ribosomal Protein L25, Chain P"/>
    <property type="match status" value="2"/>
</dbReference>
<keyword evidence="15" id="KW-1185">Reference proteome</keyword>
<comment type="subcellular location">
    <subcellularLocation>
        <location evidence="9">Cytoplasm</location>
    </subcellularLocation>
</comment>
<dbReference type="SUPFAM" id="SSF52374">
    <property type="entry name" value="Nucleotidylyl transferase"/>
    <property type="match status" value="1"/>
</dbReference>
<evidence type="ECO:0000259" key="13">
    <source>
        <dbReference type="Pfam" id="PF20974"/>
    </source>
</evidence>
<dbReference type="InterPro" id="IPR020061">
    <property type="entry name" value="Glu_tRNA_lig_a-bdl"/>
</dbReference>